<evidence type="ECO:0000259" key="1">
    <source>
        <dbReference type="Pfam" id="PF05305"/>
    </source>
</evidence>
<evidence type="ECO:0000313" key="3">
    <source>
        <dbReference type="Proteomes" id="UP000007329"/>
    </source>
</evidence>
<gene>
    <name evidence="2" type="ORF">MIP_02419</name>
</gene>
<name>J9WGR2_MYCIP</name>
<organism evidence="2 3">
    <name type="scientific">Mycobacterium indicus pranii (strain DSM 45239 / MTCC 9506)</name>
    <dbReference type="NCBI Taxonomy" id="1232724"/>
    <lineage>
        <taxon>Bacteria</taxon>
        <taxon>Bacillati</taxon>
        <taxon>Actinomycetota</taxon>
        <taxon>Actinomycetes</taxon>
        <taxon>Mycobacteriales</taxon>
        <taxon>Mycobacteriaceae</taxon>
        <taxon>Mycobacterium</taxon>
        <taxon>Mycobacterium avium complex (MAC)</taxon>
    </lineage>
</organism>
<evidence type="ECO:0000313" key="2">
    <source>
        <dbReference type="EMBL" id="AFS13657.1"/>
    </source>
</evidence>
<dbReference type="KEGG" id="mid:MIP_02419"/>
<dbReference type="EMBL" id="CP002275">
    <property type="protein sequence ID" value="AFS13657.1"/>
    <property type="molecule type" value="Genomic_DNA"/>
</dbReference>
<accession>J9WGR2</accession>
<dbReference type="AlphaFoldDB" id="J9WGR2"/>
<feature type="domain" description="DUF732" evidence="1">
    <location>
        <begin position="37"/>
        <end position="106"/>
    </location>
</feature>
<dbReference type="RefSeq" id="WP_014941591.1">
    <property type="nucleotide sequence ID" value="NC_018612.1"/>
</dbReference>
<sequence>MKRIDRRDRQMAALFGVLLFFLALGMGGNPARAVTDEAGFVAAIRAEGMAGTDHDLVANGKWVCDRFFASDWNDDQIAAKFRETDQVDVAQSLRFVADSVKFLCPQFTAREHAPAGGEMHQGGTV</sequence>
<dbReference type="HOGENOM" id="CLU_1990181_0_0_11"/>
<reference evidence="2 3" key="2">
    <citation type="journal article" date="2012" name="Nucleic Acids Res.">
        <title>Massive gene acquisitions in Mycobacterium indicus pranii provide a perspective on mycobacterial evolution.</title>
        <authorList>
            <person name="Saini V."/>
            <person name="Raghuvanshi S."/>
            <person name="Khurana J.P."/>
            <person name="Ahmed N."/>
            <person name="Hasnain S.E."/>
            <person name="Tyagi A.K."/>
            <person name="Tyagi A.K."/>
        </authorList>
    </citation>
    <scope>NUCLEOTIDE SEQUENCE [LARGE SCALE GENOMIC DNA]</scope>
    <source>
        <strain evidence="3">DSM 45239 / MTCC 9506</strain>
    </source>
</reference>
<proteinExistence type="predicted"/>
<dbReference type="Proteomes" id="UP000007329">
    <property type="component" value="Chromosome"/>
</dbReference>
<protein>
    <submittedName>
        <fullName evidence="2">LexA repressor</fullName>
    </submittedName>
</protein>
<dbReference type="PATRIC" id="fig|1232724.3.peg.1685"/>
<reference evidence="2 3" key="1">
    <citation type="journal article" date="2007" name="PLoS ONE">
        <title>Molecular analysis of a leprosy immunotherapeutic bacillus provides insights into Mycobacterium evolution.</title>
        <authorList>
            <person name="Ahmed N."/>
            <person name="Saini V."/>
            <person name="Raghuvanshi S."/>
            <person name="Khurana J.P."/>
            <person name="Tyagi A.K."/>
            <person name="Tyagi A.K."/>
            <person name="Hasnain S.E."/>
        </authorList>
    </citation>
    <scope>NUCLEOTIDE SEQUENCE [LARGE SCALE GENOMIC DNA]</scope>
    <source>
        <strain evidence="2">MTCC 9506</strain>
    </source>
</reference>
<dbReference type="InterPro" id="IPR007969">
    <property type="entry name" value="DUF732"/>
</dbReference>
<dbReference type="Pfam" id="PF05305">
    <property type="entry name" value="DUF732"/>
    <property type="match status" value="1"/>
</dbReference>